<comment type="caution">
    <text evidence="2">The sequence shown here is derived from an EMBL/GenBank/DDBJ whole genome shotgun (WGS) entry which is preliminary data.</text>
</comment>
<keyword evidence="1" id="KW-1133">Transmembrane helix</keyword>
<evidence type="ECO:0000256" key="1">
    <source>
        <dbReference type="SAM" id="Phobius"/>
    </source>
</evidence>
<gene>
    <name evidence="2" type="ORF">EV702DRAFT_1213712</name>
</gene>
<feature type="transmembrane region" description="Helical" evidence="1">
    <location>
        <begin position="6"/>
        <end position="35"/>
    </location>
</feature>
<dbReference type="AlphaFoldDB" id="A0A9P7CVC1"/>
<keyword evidence="3" id="KW-1185">Reference proteome</keyword>
<dbReference type="OrthoDB" id="10331014at2759"/>
<reference evidence="2" key="1">
    <citation type="journal article" date="2020" name="New Phytol.">
        <title>Comparative genomics reveals dynamic genome evolution in host specialist ectomycorrhizal fungi.</title>
        <authorList>
            <person name="Lofgren L.A."/>
            <person name="Nguyen N.H."/>
            <person name="Vilgalys R."/>
            <person name="Ruytinx J."/>
            <person name="Liao H.L."/>
            <person name="Branco S."/>
            <person name="Kuo A."/>
            <person name="LaButti K."/>
            <person name="Lipzen A."/>
            <person name="Andreopoulos W."/>
            <person name="Pangilinan J."/>
            <person name="Riley R."/>
            <person name="Hundley H."/>
            <person name="Na H."/>
            <person name="Barry K."/>
            <person name="Grigoriev I.V."/>
            <person name="Stajich J.E."/>
            <person name="Kennedy P.G."/>
        </authorList>
    </citation>
    <scope>NUCLEOTIDE SEQUENCE</scope>
    <source>
        <strain evidence="2">DOB743</strain>
    </source>
</reference>
<sequence length="140" mass="15354">MPLVDMFALLIELVLFIELVLTIELVLLATGVLLLNAEAEAEAVEIVAEEFDTTAWIRTGKGYSYHTAICQYRKNFTPDSGKIVTFPHKITAKPDDATWGLHDVMDAIAPDADGIWCLNIIYAVELSSVSDEDLPGKKGS</sequence>
<proteinExistence type="predicted"/>
<evidence type="ECO:0000313" key="2">
    <source>
        <dbReference type="EMBL" id="KAG1765272.1"/>
    </source>
</evidence>
<organism evidence="2 3">
    <name type="scientific">Suillus placidus</name>
    <dbReference type="NCBI Taxonomy" id="48579"/>
    <lineage>
        <taxon>Eukaryota</taxon>
        <taxon>Fungi</taxon>
        <taxon>Dikarya</taxon>
        <taxon>Basidiomycota</taxon>
        <taxon>Agaricomycotina</taxon>
        <taxon>Agaricomycetes</taxon>
        <taxon>Agaricomycetidae</taxon>
        <taxon>Boletales</taxon>
        <taxon>Suillineae</taxon>
        <taxon>Suillaceae</taxon>
        <taxon>Suillus</taxon>
    </lineage>
</organism>
<dbReference type="Proteomes" id="UP000714275">
    <property type="component" value="Unassembled WGS sequence"/>
</dbReference>
<protein>
    <submittedName>
        <fullName evidence="2">Uncharacterized protein</fullName>
    </submittedName>
</protein>
<keyword evidence="1" id="KW-0472">Membrane</keyword>
<evidence type="ECO:0000313" key="3">
    <source>
        <dbReference type="Proteomes" id="UP000714275"/>
    </source>
</evidence>
<accession>A0A9P7CVC1</accession>
<dbReference type="EMBL" id="JABBWD010000110">
    <property type="protein sequence ID" value="KAG1765272.1"/>
    <property type="molecule type" value="Genomic_DNA"/>
</dbReference>
<name>A0A9P7CVC1_9AGAM</name>
<keyword evidence="1" id="KW-0812">Transmembrane</keyword>